<dbReference type="PANTHER" id="PTHR46017">
    <property type="entry name" value="ALPHA-MANNOSIDASE 2C1"/>
    <property type="match status" value="1"/>
</dbReference>
<dbReference type="InterPro" id="IPR011013">
    <property type="entry name" value="Gal_mutarotase_sf_dom"/>
</dbReference>
<dbReference type="EC" id="3.2.1.24" evidence="2"/>
<keyword evidence="3" id="KW-1185">Reference proteome</keyword>
<dbReference type="Gene3D" id="3.20.110.10">
    <property type="entry name" value="Glycoside hydrolase 38, N terminal domain"/>
    <property type="match status" value="1"/>
</dbReference>
<dbReference type="GO" id="GO:0030246">
    <property type="term" value="F:carbohydrate binding"/>
    <property type="evidence" value="ECO:0007669"/>
    <property type="project" value="InterPro"/>
</dbReference>
<dbReference type="GO" id="GO:0009313">
    <property type="term" value="P:oligosaccharide catabolic process"/>
    <property type="evidence" value="ECO:0007669"/>
    <property type="project" value="TreeGrafter"/>
</dbReference>
<protein>
    <submittedName>
        <fullName evidence="2">Alpha-mannosidase</fullName>
        <ecNumber evidence="2">3.2.1.24</ecNumber>
    </submittedName>
</protein>
<evidence type="ECO:0000259" key="1">
    <source>
        <dbReference type="Pfam" id="PF17677"/>
    </source>
</evidence>
<name>A0A840TUA2_9BACT</name>
<dbReference type="PANTHER" id="PTHR46017:SF1">
    <property type="entry name" value="ALPHA-MANNOSIDASE 2C1"/>
    <property type="match status" value="1"/>
</dbReference>
<dbReference type="InterPro" id="IPR013780">
    <property type="entry name" value="Glyco_hydro_b"/>
</dbReference>
<sequence length="852" mass="95095">MKKATSIFIFIFFAGLILAFGQAPPKQLYISNDDHTDYMWTGNEAQYRDAFIRMLDYYIAQSDSTSSLPSPYQGRFNADGTFWLWEYGANKSPEEFQKLISKIKSGHISVPYNALVSCYGGTNVEAVLRGMYYAGELERKYGLELDQAVAMENQTLPLGLGSLWAGSGVKFSWKGVCDCVTKVPGLSKRDKEIYWYSGLDSSQVLMKWYSIVPGKDGNKQLGGYAEARGPALAVDQLSELCEAPNHPYRIAGAFGYGWDDLETTTNNFVKTAQEKTNPEQQVIVSNQSDFFKAFKAAYGRQLPKESLAYGNEWDLYSASLAEVSSQVKRSIEKLRAAEAMATVMLQYNPTFLDHLEEKKRKAWMALGLYYEHDWTADGPVSRDERAAWQRKIEAQLTDYVKELHSLSLKELGNHIQSKSKHIRFYAFNALGWNRTDYCDFLYNGPLNIKVIDLTSNLEVPFQLINLNGKKSIRLLATDIPSVGYKVFEVREGTPQSFSDAATARDGIIENDFFKLTMTSQGVVTDLIDKKNGNRALVSQMDGKYWNDLGSEIEANGELKVENAGPVSVTLVAKGKSPLAHTTKITLFKEISRIEIHNEINENFADTQTWTFSHNLEDADVWHEEVGAIIKAKPHTEGGHYAVKNGRFDWLTFNHFAAVQAKEFGFTISNADCSFMKLGKSELEHLDTKTPQITVLAGGQIDGKGLGILNQGGDSLFTQRFAIGTHLVYDAATSMRFALEHQNPLASGVINPNSGKFPSKTYSYLQTHNPNVLLWALKPSEDGIEEGVVARFWNLEDLPQAAAVSCSIPISSAKAITHVETAIGPAKVEQGVLKEKIGRNQIKSFQLQFNKQK</sequence>
<dbReference type="InterPro" id="IPR041147">
    <property type="entry name" value="GH38_C"/>
</dbReference>
<dbReference type="RefSeq" id="WP_184179876.1">
    <property type="nucleotide sequence ID" value="NZ_JACHGF010000019.1"/>
</dbReference>
<organism evidence="2 3">
    <name type="scientific">Rhabdobacter roseus</name>
    <dbReference type="NCBI Taxonomy" id="1655419"/>
    <lineage>
        <taxon>Bacteria</taxon>
        <taxon>Pseudomonadati</taxon>
        <taxon>Bacteroidota</taxon>
        <taxon>Cytophagia</taxon>
        <taxon>Cytophagales</taxon>
        <taxon>Cytophagaceae</taxon>
        <taxon>Rhabdobacter</taxon>
    </lineage>
</organism>
<feature type="domain" description="Glycosyl hydrolases family 38 C-terminal" evidence="1">
    <location>
        <begin position="770"/>
        <end position="844"/>
    </location>
</feature>
<dbReference type="SUPFAM" id="SSF74650">
    <property type="entry name" value="Galactose mutarotase-like"/>
    <property type="match status" value="1"/>
</dbReference>
<dbReference type="Proteomes" id="UP000557307">
    <property type="component" value="Unassembled WGS sequence"/>
</dbReference>
<evidence type="ECO:0000313" key="3">
    <source>
        <dbReference type="Proteomes" id="UP000557307"/>
    </source>
</evidence>
<comment type="caution">
    <text evidence="2">The sequence shown here is derived from an EMBL/GenBank/DDBJ whole genome shotgun (WGS) entry which is preliminary data.</text>
</comment>
<evidence type="ECO:0000313" key="2">
    <source>
        <dbReference type="EMBL" id="MBB5287531.1"/>
    </source>
</evidence>
<dbReference type="Gene3D" id="2.70.98.30">
    <property type="entry name" value="Golgi alpha-mannosidase II, domain 4"/>
    <property type="match status" value="1"/>
</dbReference>
<dbReference type="GO" id="GO:0004559">
    <property type="term" value="F:alpha-mannosidase activity"/>
    <property type="evidence" value="ECO:0007669"/>
    <property type="project" value="UniProtKB-EC"/>
</dbReference>
<dbReference type="InterPro" id="IPR027291">
    <property type="entry name" value="Glyco_hydro_38_N_sf"/>
</dbReference>
<dbReference type="Pfam" id="PF17677">
    <property type="entry name" value="Glyco_hydro38C2"/>
    <property type="match status" value="1"/>
</dbReference>
<dbReference type="EMBL" id="JACHGF010000019">
    <property type="protein sequence ID" value="MBB5287531.1"/>
    <property type="molecule type" value="Genomic_DNA"/>
</dbReference>
<accession>A0A840TUA2</accession>
<keyword evidence="2" id="KW-0378">Hydrolase</keyword>
<gene>
    <name evidence="2" type="ORF">HNQ92_005695</name>
</gene>
<dbReference type="AlphaFoldDB" id="A0A840TUA2"/>
<dbReference type="Gene3D" id="2.60.40.1180">
    <property type="entry name" value="Golgi alpha-mannosidase II"/>
    <property type="match status" value="1"/>
</dbReference>
<reference evidence="2 3" key="1">
    <citation type="submission" date="2020-08" db="EMBL/GenBank/DDBJ databases">
        <title>Genomic Encyclopedia of Type Strains, Phase IV (KMG-IV): sequencing the most valuable type-strain genomes for metagenomic binning, comparative biology and taxonomic classification.</title>
        <authorList>
            <person name="Goeker M."/>
        </authorList>
    </citation>
    <scope>NUCLEOTIDE SEQUENCE [LARGE SCALE GENOMIC DNA]</scope>
    <source>
        <strain evidence="2 3">DSM 105074</strain>
    </source>
</reference>
<keyword evidence="2" id="KW-0326">Glycosidase</keyword>
<proteinExistence type="predicted"/>